<proteinExistence type="predicted"/>
<accession>A0ABX8D1N3</accession>
<evidence type="ECO:0000313" key="3">
    <source>
        <dbReference type="Proteomes" id="UP000677804"/>
    </source>
</evidence>
<dbReference type="PROSITE" id="PS51257">
    <property type="entry name" value="PROKAR_LIPOPROTEIN"/>
    <property type="match status" value="1"/>
</dbReference>
<evidence type="ECO:0000313" key="2">
    <source>
        <dbReference type="EMBL" id="QVI61363.1"/>
    </source>
</evidence>
<keyword evidence="1" id="KW-0732">Signal</keyword>
<name>A0ABX8D1N3_9CELL</name>
<dbReference type="RefSeq" id="WP_207338967.1">
    <property type="nucleotide sequence ID" value="NZ_CP074405.1"/>
</dbReference>
<dbReference type="EMBL" id="CP074405">
    <property type="protein sequence ID" value="QVI61363.1"/>
    <property type="molecule type" value="Genomic_DNA"/>
</dbReference>
<dbReference type="Proteomes" id="UP000677804">
    <property type="component" value="Chromosome"/>
</dbReference>
<gene>
    <name evidence="2" type="ORF">KG103_12845</name>
</gene>
<reference evidence="2 3" key="1">
    <citation type="submission" date="2021-05" db="EMBL/GenBank/DDBJ databases">
        <title>Novel species in genus Cellulomonas.</title>
        <authorList>
            <person name="Zhang G."/>
        </authorList>
    </citation>
    <scope>NUCLEOTIDE SEQUENCE [LARGE SCALE GENOMIC DNA]</scope>
    <source>
        <strain evidence="3">zg-ZUI222</strain>
    </source>
</reference>
<sequence length="187" mass="19115">MKSPRVLALAILPLVLAACGTSEASTGAPLVPADPPAGWESHAMGPVTLAAPADWEEFETQPGDRADEAFALRAAGEGPGTGVHTSVTSQRTRDAAAAIENLGSVGDASVGAEDVEQAELTWPGAEAAGWIGYRATVTVGSEDVEMRYEYLVVDLEDDAQAIVAVVAPADTFDESGAHDVLASVTVG</sequence>
<evidence type="ECO:0000256" key="1">
    <source>
        <dbReference type="SAM" id="SignalP"/>
    </source>
</evidence>
<protein>
    <recommendedName>
        <fullName evidence="4">PsbP C-terminal domain-containing protein</fullName>
    </recommendedName>
</protein>
<keyword evidence="3" id="KW-1185">Reference proteome</keyword>
<feature type="chain" id="PRO_5046130625" description="PsbP C-terminal domain-containing protein" evidence="1">
    <location>
        <begin position="25"/>
        <end position="187"/>
    </location>
</feature>
<feature type="signal peptide" evidence="1">
    <location>
        <begin position="1"/>
        <end position="24"/>
    </location>
</feature>
<evidence type="ECO:0008006" key="4">
    <source>
        <dbReference type="Google" id="ProtNLM"/>
    </source>
</evidence>
<organism evidence="2 3">
    <name type="scientific">Cellulomonas wangleii</name>
    <dbReference type="NCBI Taxonomy" id="2816956"/>
    <lineage>
        <taxon>Bacteria</taxon>
        <taxon>Bacillati</taxon>
        <taxon>Actinomycetota</taxon>
        <taxon>Actinomycetes</taxon>
        <taxon>Micrococcales</taxon>
        <taxon>Cellulomonadaceae</taxon>
        <taxon>Cellulomonas</taxon>
    </lineage>
</organism>